<dbReference type="GO" id="GO:0046872">
    <property type="term" value="F:metal ion binding"/>
    <property type="evidence" value="ECO:0007669"/>
    <property type="project" value="UniProtKB-KW"/>
</dbReference>
<dbReference type="Pfam" id="PF07831">
    <property type="entry name" value="PYNP_C"/>
    <property type="match status" value="1"/>
</dbReference>
<dbReference type="PIRSF" id="PIRSF000478">
    <property type="entry name" value="TP_PyNP"/>
    <property type="match status" value="1"/>
</dbReference>
<comment type="catalytic activity">
    <reaction evidence="12">
        <text>thymidine + phosphate = 2-deoxy-alpha-D-ribose 1-phosphate + thymine</text>
        <dbReference type="Rhea" id="RHEA:16037"/>
        <dbReference type="ChEBI" id="CHEBI:17748"/>
        <dbReference type="ChEBI" id="CHEBI:17821"/>
        <dbReference type="ChEBI" id="CHEBI:43474"/>
        <dbReference type="ChEBI" id="CHEBI:57259"/>
        <dbReference type="EC" id="2.4.2.2"/>
    </reaction>
</comment>
<dbReference type="InterPro" id="IPR000053">
    <property type="entry name" value="Thymidine/pyrmidine_PPase"/>
</dbReference>
<name>A0A1H2UJJ3_9FIRM</name>
<comment type="similarity">
    <text evidence="4">Belongs to the thymidine/pyrimidine-nucleoside phosphorylase family.</text>
</comment>
<dbReference type="SUPFAM" id="SSF54680">
    <property type="entry name" value="Pyrimidine nucleoside phosphorylase C-terminal domain"/>
    <property type="match status" value="1"/>
</dbReference>
<dbReference type="PANTHER" id="PTHR10515:SF0">
    <property type="entry name" value="THYMIDINE PHOSPHORYLASE"/>
    <property type="match status" value="1"/>
</dbReference>
<evidence type="ECO:0000256" key="1">
    <source>
        <dbReference type="ARBA" id="ARBA00001066"/>
    </source>
</evidence>
<comment type="catalytic activity">
    <reaction evidence="1">
        <text>2'-deoxyuridine + phosphate = 2-deoxy-alpha-D-ribose 1-phosphate + uracil</text>
        <dbReference type="Rhea" id="RHEA:22824"/>
        <dbReference type="ChEBI" id="CHEBI:16450"/>
        <dbReference type="ChEBI" id="CHEBI:17568"/>
        <dbReference type="ChEBI" id="CHEBI:43474"/>
        <dbReference type="ChEBI" id="CHEBI:57259"/>
        <dbReference type="EC" id="2.4.2.2"/>
    </reaction>
</comment>
<evidence type="ECO:0000256" key="8">
    <source>
        <dbReference type="ARBA" id="ARBA00022676"/>
    </source>
</evidence>
<dbReference type="Gene3D" id="1.20.970.10">
    <property type="entry name" value="Transferase, Pyrimidine Nucleoside Phosphorylase, Chain C"/>
    <property type="match status" value="1"/>
</dbReference>
<comment type="function">
    <text evidence="3">Catalyzes phosphorolysis of the pyrimidine nucleosides uridine, thymidine and 2'-deoxyuridine with the formation of the corresponding pyrimidine base and ribose-1-phosphate.</text>
</comment>
<evidence type="ECO:0000256" key="2">
    <source>
        <dbReference type="ARBA" id="ARBA00001958"/>
    </source>
</evidence>
<dbReference type="PROSITE" id="PS00647">
    <property type="entry name" value="THYMID_PHOSPHORYLASE"/>
    <property type="match status" value="1"/>
</dbReference>
<dbReference type="SUPFAM" id="SSF47648">
    <property type="entry name" value="Nucleoside phosphorylase/phosphoribosyltransferase N-terminal domain"/>
    <property type="match status" value="1"/>
</dbReference>
<dbReference type="EC" id="2.4.2.2" evidence="6"/>
<dbReference type="InterPro" id="IPR035902">
    <property type="entry name" value="Nuc_phospho_transferase"/>
</dbReference>
<comment type="subunit">
    <text evidence="5">Homodimer.</text>
</comment>
<dbReference type="Pfam" id="PF00591">
    <property type="entry name" value="Glycos_transf_3"/>
    <property type="match status" value="1"/>
</dbReference>
<dbReference type="EMBL" id="FNNF01000021">
    <property type="protein sequence ID" value="SDW55674.1"/>
    <property type="molecule type" value="Genomic_DNA"/>
</dbReference>
<dbReference type="OrthoDB" id="9763887at2"/>
<dbReference type="NCBIfam" id="NF004747">
    <property type="entry name" value="PRK06078.1"/>
    <property type="match status" value="1"/>
</dbReference>
<evidence type="ECO:0000256" key="5">
    <source>
        <dbReference type="ARBA" id="ARBA00011738"/>
    </source>
</evidence>
<evidence type="ECO:0000256" key="6">
    <source>
        <dbReference type="ARBA" id="ARBA00011889"/>
    </source>
</evidence>
<dbReference type="InterPro" id="IPR000312">
    <property type="entry name" value="Glycosyl_Trfase_fam3"/>
</dbReference>
<dbReference type="InterPro" id="IPR018090">
    <property type="entry name" value="Pyrmidine_PPas_bac/euk"/>
</dbReference>
<dbReference type="NCBIfam" id="NF004490">
    <property type="entry name" value="PRK05820.1"/>
    <property type="match status" value="1"/>
</dbReference>
<dbReference type="PANTHER" id="PTHR10515">
    <property type="entry name" value="THYMIDINE PHOSPHORYLASE"/>
    <property type="match status" value="1"/>
</dbReference>
<dbReference type="STRING" id="1630.SAMN05216514_11731"/>
<dbReference type="InterPro" id="IPR017459">
    <property type="entry name" value="Glycosyl_Trfase_fam3_N_dom"/>
</dbReference>
<dbReference type="NCBIfam" id="TIGR02644">
    <property type="entry name" value="Y_phosphoryl"/>
    <property type="match status" value="1"/>
</dbReference>
<comment type="catalytic activity">
    <reaction evidence="11">
        <text>uridine + phosphate = alpha-D-ribose 1-phosphate + uracil</text>
        <dbReference type="Rhea" id="RHEA:24388"/>
        <dbReference type="ChEBI" id="CHEBI:16704"/>
        <dbReference type="ChEBI" id="CHEBI:17568"/>
        <dbReference type="ChEBI" id="CHEBI:43474"/>
        <dbReference type="ChEBI" id="CHEBI:57720"/>
        <dbReference type="EC" id="2.4.2.2"/>
    </reaction>
</comment>
<dbReference type="Proteomes" id="UP000182429">
    <property type="component" value="Unassembled WGS sequence"/>
</dbReference>
<proteinExistence type="inferred from homology"/>
<accession>A0A1H2UJJ3</accession>
<dbReference type="RefSeq" id="WP_074686601.1">
    <property type="nucleotide sequence ID" value="NZ_FNNF01000021.1"/>
</dbReference>
<feature type="domain" description="Pyrimidine nucleoside phosphorylase C-terminal" evidence="13">
    <location>
        <begin position="345"/>
        <end position="418"/>
    </location>
</feature>
<dbReference type="InterPro" id="IPR036320">
    <property type="entry name" value="Glycosyl_Trfase_fam3_N_dom_sf"/>
</dbReference>
<reference evidence="14 15" key="1">
    <citation type="submission" date="2016-10" db="EMBL/GenBank/DDBJ databases">
        <authorList>
            <person name="de Groot N.N."/>
        </authorList>
    </citation>
    <scope>NUCLEOTIDE SEQUENCE [LARGE SCALE GENOMIC DNA]</scope>
    <source>
        <strain evidence="14 15">S3b</strain>
    </source>
</reference>
<dbReference type="GO" id="GO:0009032">
    <property type="term" value="F:thymidine phosphorylase activity"/>
    <property type="evidence" value="ECO:0007669"/>
    <property type="project" value="TreeGrafter"/>
</dbReference>
<evidence type="ECO:0000256" key="10">
    <source>
        <dbReference type="ARBA" id="ARBA00022723"/>
    </source>
</evidence>
<organism evidence="14 15">
    <name type="scientific">Kandleria vitulina</name>
    <dbReference type="NCBI Taxonomy" id="1630"/>
    <lineage>
        <taxon>Bacteria</taxon>
        <taxon>Bacillati</taxon>
        <taxon>Bacillota</taxon>
        <taxon>Erysipelotrichia</taxon>
        <taxon>Erysipelotrichales</taxon>
        <taxon>Coprobacillaceae</taxon>
        <taxon>Kandleria</taxon>
    </lineage>
</organism>
<dbReference type="SMART" id="SM00941">
    <property type="entry name" value="PYNP_C"/>
    <property type="match status" value="1"/>
</dbReference>
<evidence type="ECO:0000313" key="14">
    <source>
        <dbReference type="EMBL" id="SDW55674.1"/>
    </source>
</evidence>
<dbReference type="GO" id="GO:0004645">
    <property type="term" value="F:1,4-alpha-oligoglucan phosphorylase activity"/>
    <property type="evidence" value="ECO:0007669"/>
    <property type="project" value="InterPro"/>
</dbReference>
<dbReference type="FunFam" id="3.40.1030.10:FF:000003">
    <property type="entry name" value="Pyrimidine-nucleoside phosphorylase"/>
    <property type="match status" value="1"/>
</dbReference>
<dbReference type="SUPFAM" id="SSF52418">
    <property type="entry name" value="Nucleoside phosphorylase/phosphoribosyltransferase catalytic domain"/>
    <property type="match status" value="1"/>
</dbReference>
<evidence type="ECO:0000256" key="3">
    <source>
        <dbReference type="ARBA" id="ARBA00003877"/>
    </source>
</evidence>
<evidence type="ECO:0000259" key="13">
    <source>
        <dbReference type="SMART" id="SM00941"/>
    </source>
</evidence>
<evidence type="ECO:0000256" key="9">
    <source>
        <dbReference type="ARBA" id="ARBA00022679"/>
    </source>
</evidence>
<evidence type="ECO:0000256" key="11">
    <source>
        <dbReference type="ARBA" id="ARBA00048453"/>
    </source>
</evidence>
<dbReference type="Gene3D" id="3.90.1170.30">
    <property type="entry name" value="Pyrimidine nucleoside phosphorylase-like, C-terminal domain"/>
    <property type="match status" value="1"/>
</dbReference>
<comment type="cofactor">
    <cofactor evidence="2">
        <name>K(+)</name>
        <dbReference type="ChEBI" id="CHEBI:29103"/>
    </cofactor>
</comment>
<dbReference type="Pfam" id="PF02885">
    <property type="entry name" value="Glycos_trans_3N"/>
    <property type="match status" value="1"/>
</dbReference>
<dbReference type="GO" id="GO:0006213">
    <property type="term" value="P:pyrimidine nucleoside metabolic process"/>
    <property type="evidence" value="ECO:0007669"/>
    <property type="project" value="InterPro"/>
</dbReference>
<keyword evidence="8" id="KW-0328">Glycosyltransferase</keyword>
<gene>
    <name evidence="14" type="ORF">SAMN04487759_12111</name>
</gene>
<dbReference type="eggNOG" id="COG0213">
    <property type="taxonomic scope" value="Bacteria"/>
</dbReference>
<dbReference type="GO" id="GO:0005829">
    <property type="term" value="C:cytosol"/>
    <property type="evidence" value="ECO:0007669"/>
    <property type="project" value="TreeGrafter"/>
</dbReference>
<evidence type="ECO:0000256" key="7">
    <source>
        <dbReference type="ARBA" id="ARBA00014680"/>
    </source>
</evidence>
<dbReference type="InterPro" id="IPR013102">
    <property type="entry name" value="PYNP_C"/>
</dbReference>
<keyword evidence="9" id="KW-0808">Transferase</keyword>
<dbReference type="FunFam" id="1.20.970.10:FF:000002">
    <property type="entry name" value="Pyrimidine-nucleoside phosphorylase"/>
    <property type="match status" value="1"/>
</dbReference>
<protein>
    <recommendedName>
        <fullName evidence="7">Pyrimidine-nucleoside phosphorylase</fullName>
        <ecNumber evidence="6">2.4.2.2</ecNumber>
    </recommendedName>
</protein>
<sequence length="432" mass="46679">MRMVDLIEKKKNGEALSKEEIHFIIDGYVKGDIPDYQMSAWMMAVYFKGMTTEEIATLTLEMMHSGDVLDLSEIKGIKIDKHSTGGVGDKTSLAVGPMVAACGVPVAKMSGRGLGHTGGTLDKLESIPGLNIAIEENDFIKQVNEMHFSIIGQTGSLVPADKKMYALRDVTGTVNSIPLIASSIMSKKLAAGADGILLDVKYGDGAFMKTIEDARVLAKTMIEIGKHLGKDTRATISNMNQPLGNAIGNALEVKEAIATLNGEGPEDFTSLCFEEGETMLMMAHVASSREEAKEMLHKVIEDKSALNVFKKMVEAQGGDGSYITDPSKFKEVKEVIEVTSSKEGYIEDLEALTLGLVSMKLGGGRATVDDVIDHSVGLVLHKKIGDYVKQGESLLSVYTNTGLSDELREEIISAYHLTSQTVKKPNIVEETL</sequence>
<keyword evidence="10" id="KW-0479">Metal-binding</keyword>
<dbReference type="InterPro" id="IPR017872">
    <property type="entry name" value="Pyrmidine_PPase_CS"/>
</dbReference>
<dbReference type="AlphaFoldDB" id="A0A1H2UJJ3"/>
<dbReference type="GO" id="GO:0006206">
    <property type="term" value="P:pyrimidine nucleobase metabolic process"/>
    <property type="evidence" value="ECO:0007669"/>
    <property type="project" value="InterPro"/>
</dbReference>
<evidence type="ECO:0000313" key="15">
    <source>
        <dbReference type="Proteomes" id="UP000182429"/>
    </source>
</evidence>
<evidence type="ECO:0000256" key="4">
    <source>
        <dbReference type="ARBA" id="ARBA00006915"/>
    </source>
</evidence>
<dbReference type="Gene3D" id="3.40.1030.10">
    <property type="entry name" value="Nucleoside phosphorylase/phosphoribosyltransferase catalytic domain"/>
    <property type="match status" value="1"/>
</dbReference>
<dbReference type="InterPro" id="IPR036566">
    <property type="entry name" value="PYNP-like_C_sf"/>
</dbReference>
<evidence type="ECO:0000256" key="12">
    <source>
        <dbReference type="ARBA" id="ARBA00048525"/>
    </source>
</evidence>